<evidence type="ECO:0000313" key="1">
    <source>
        <dbReference type="EMBL" id="KAF7417040.1"/>
    </source>
</evidence>
<dbReference type="AlphaFoldDB" id="A0A834NS41"/>
<reference evidence="1" key="1">
    <citation type="journal article" date="2020" name="G3 (Bethesda)">
        <title>High-Quality Assemblies for Three Invasive Social Wasps from the &lt;i&gt;Vespula&lt;/i&gt; Genus.</title>
        <authorList>
            <person name="Harrop T.W.R."/>
            <person name="Guhlin J."/>
            <person name="McLaughlin G.M."/>
            <person name="Permina E."/>
            <person name="Stockwell P."/>
            <person name="Gilligan J."/>
            <person name="Le Lec M.F."/>
            <person name="Gruber M.A.M."/>
            <person name="Quinn O."/>
            <person name="Lovegrove M."/>
            <person name="Duncan E.J."/>
            <person name="Remnant E.J."/>
            <person name="Van Eeckhoven J."/>
            <person name="Graham B."/>
            <person name="Knapp R.A."/>
            <person name="Langford K.W."/>
            <person name="Kronenberg Z."/>
            <person name="Press M.O."/>
            <person name="Eacker S.M."/>
            <person name="Wilson-Rankin E.E."/>
            <person name="Purcell J."/>
            <person name="Lester P.J."/>
            <person name="Dearden P.K."/>
        </authorList>
    </citation>
    <scope>NUCLEOTIDE SEQUENCE</scope>
    <source>
        <strain evidence="1">Volc-1</strain>
    </source>
</reference>
<protein>
    <submittedName>
        <fullName evidence="1">Uncharacterized protein</fullName>
    </submittedName>
</protein>
<sequence length="131" mass="14983">MKRMSGDQRVGLQQPRDIITLLSRTAEAVILICHADWSHAVQNQLQTLGTVTTTSCSACWRVPSALIIHQPAWMECYLIPGPIEPTFLIGRQKPFFFNPPLRNFYLIVFSPKAHFRLKNELPSILRKIKIV</sequence>
<organism evidence="1 2">
    <name type="scientific">Vespula pensylvanica</name>
    <name type="common">Western yellow jacket</name>
    <name type="synonym">Wasp</name>
    <dbReference type="NCBI Taxonomy" id="30213"/>
    <lineage>
        <taxon>Eukaryota</taxon>
        <taxon>Metazoa</taxon>
        <taxon>Ecdysozoa</taxon>
        <taxon>Arthropoda</taxon>
        <taxon>Hexapoda</taxon>
        <taxon>Insecta</taxon>
        <taxon>Pterygota</taxon>
        <taxon>Neoptera</taxon>
        <taxon>Endopterygota</taxon>
        <taxon>Hymenoptera</taxon>
        <taxon>Apocrita</taxon>
        <taxon>Aculeata</taxon>
        <taxon>Vespoidea</taxon>
        <taxon>Vespidae</taxon>
        <taxon>Vespinae</taxon>
        <taxon>Vespula</taxon>
    </lineage>
</organism>
<keyword evidence="2" id="KW-1185">Reference proteome</keyword>
<name>A0A834NS41_VESPE</name>
<dbReference type="EMBL" id="JACSDY010000010">
    <property type="protein sequence ID" value="KAF7417040.1"/>
    <property type="molecule type" value="Genomic_DNA"/>
</dbReference>
<gene>
    <name evidence="1" type="ORF">H0235_011571</name>
</gene>
<dbReference type="Proteomes" id="UP000600918">
    <property type="component" value="Unassembled WGS sequence"/>
</dbReference>
<comment type="caution">
    <text evidence="1">The sequence shown here is derived from an EMBL/GenBank/DDBJ whole genome shotgun (WGS) entry which is preliminary data.</text>
</comment>
<accession>A0A834NS41</accession>
<evidence type="ECO:0000313" key="2">
    <source>
        <dbReference type="Proteomes" id="UP000600918"/>
    </source>
</evidence>
<proteinExistence type="predicted"/>